<proteinExistence type="predicted"/>
<comment type="caution">
    <text evidence="2">The sequence shown here is derived from an EMBL/GenBank/DDBJ whole genome shotgun (WGS) entry which is preliminary data.</text>
</comment>
<sequence length="217" mass="24784">MKDMNQALLAKAAWRVFQDDGGIWVKILKHKYLNTKSLSDPELSKWVVCSSTWRAIYFGADLLNKGVLKDLALVNLSVGMLSQVVSDFLVDGQWLIDQLVVVLPWGVVHRIPSIHADRNSSGSDRAIWGWSKNGEFSVKTAYDGCLNTDRNAVWNWKFIWKLHLPPRVQYFLWLVMHEKIFTNSQRAARGMDSDGFCPRCEVAIEDTDHLLRGCSFL</sequence>
<protein>
    <recommendedName>
        <fullName evidence="1">Reverse transcriptase zinc-binding domain-containing protein</fullName>
    </recommendedName>
</protein>
<dbReference type="Pfam" id="PF13966">
    <property type="entry name" value="zf-RVT"/>
    <property type="match status" value="1"/>
</dbReference>
<organism evidence="2 3">
    <name type="scientific">Dipteronia sinensis</name>
    <dbReference type="NCBI Taxonomy" id="43782"/>
    <lineage>
        <taxon>Eukaryota</taxon>
        <taxon>Viridiplantae</taxon>
        <taxon>Streptophyta</taxon>
        <taxon>Embryophyta</taxon>
        <taxon>Tracheophyta</taxon>
        <taxon>Spermatophyta</taxon>
        <taxon>Magnoliopsida</taxon>
        <taxon>eudicotyledons</taxon>
        <taxon>Gunneridae</taxon>
        <taxon>Pentapetalae</taxon>
        <taxon>rosids</taxon>
        <taxon>malvids</taxon>
        <taxon>Sapindales</taxon>
        <taxon>Sapindaceae</taxon>
        <taxon>Hippocastanoideae</taxon>
        <taxon>Acereae</taxon>
        <taxon>Dipteronia</taxon>
    </lineage>
</organism>
<gene>
    <name evidence="2" type="ORF">Dsin_018943</name>
</gene>
<feature type="domain" description="Reverse transcriptase zinc-binding" evidence="1">
    <location>
        <begin position="136"/>
        <end position="216"/>
    </location>
</feature>
<accession>A0AAE0E215</accession>
<dbReference type="Proteomes" id="UP001281410">
    <property type="component" value="Unassembled WGS sequence"/>
</dbReference>
<dbReference type="InterPro" id="IPR026960">
    <property type="entry name" value="RVT-Znf"/>
</dbReference>
<evidence type="ECO:0000313" key="3">
    <source>
        <dbReference type="Proteomes" id="UP001281410"/>
    </source>
</evidence>
<evidence type="ECO:0000313" key="2">
    <source>
        <dbReference type="EMBL" id="KAK3204897.1"/>
    </source>
</evidence>
<dbReference type="EMBL" id="JANJYJ010000006">
    <property type="protein sequence ID" value="KAK3204897.1"/>
    <property type="molecule type" value="Genomic_DNA"/>
</dbReference>
<dbReference type="AlphaFoldDB" id="A0AAE0E215"/>
<reference evidence="2" key="1">
    <citation type="journal article" date="2023" name="Plant J.">
        <title>Genome sequences and population genomics provide insights into the demographic history, inbreeding, and mutation load of two 'living fossil' tree species of Dipteronia.</title>
        <authorList>
            <person name="Feng Y."/>
            <person name="Comes H.P."/>
            <person name="Chen J."/>
            <person name="Zhu S."/>
            <person name="Lu R."/>
            <person name="Zhang X."/>
            <person name="Li P."/>
            <person name="Qiu J."/>
            <person name="Olsen K.M."/>
            <person name="Qiu Y."/>
        </authorList>
    </citation>
    <scope>NUCLEOTIDE SEQUENCE</scope>
    <source>
        <strain evidence="2">NBL</strain>
    </source>
</reference>
<name>A0AAE0E215_9ROSI</name>
<evidence type="ECO:0000259" key="1">
    <source>
        <dbReference type="Pfam" id="PF13966"/>
    </source>
</evidence>
<keyword evidence="3" id="KW-1185">Reference proteome</keyword>